<dbReference type="RefSeq" id="WP_346784382.1">
    <property type="nucleotide sequence ID" value="NZ_JBDLBR010000002.1"/>
</dbReference>
<evidence type="ECO:0000259" key="3">
    <source>
        <dbReference type="Pfam" id="PF00326"/>
    </source>
</evidence>
<accession>A0ABV0CVP8</accession>
<dbReference type="SUPFAM" id="SSF69322">
    <property type="entry name" value="Tricorn protease domain 2"/>
    <property type="match status" value="1"/>
</dbReference>
<protein>
    <submittedName>
        <fullName evidence="4">Alpha/beta fold hydrolase</fullName>
    </submittedName>
</protein>
<dbReference type="InterPro" id="IPR001375">
    <property type="entry name" value="Peptidase_S9_cat"/>
</dbReference>
<reference evidence="4 5" key="1">
    <citation type="submission" date="2024-05" db="EMBL/GenBank/DDBJ databases">
        <authorList>
            <person name="Park S."/>
        </authorList>
    </citation>
    <scope>NUCLEOTIDE SEQUENCE [LARGE SCALE GENOMIC DNA]</scope>
    <source>
        <strain evidence="4 5">DGU5</strain>
    </source>
</reference>
<keyword evidence="1 4" id="KW-0378">Hydrolase</keyword>
<dbReference type="Gene3D" id="3.40.50.1820">
    <property type="entry name" value="alpha/beta hydrolase"/>
    <property type="match status" value="1"/>
</dbReference>
<evidence type="ECO:0000256" key="1">
    <source>
        <dbReference type="ARBA" id="ARBA00022801"/>
    </source>
</evidence>
<dbReference type="GO" id="GO:0016787">
    <property type="term" value="F:hydrolase activity"/>
    <property type="evidence" value="ECO:0007669"/>
    <property type="project" value="UniProtKB-KW"/>
</dbReference>
<comment type="caution">
    <text evidence="4">The sequence shown here is derived from an EMBL/GenBank/DDBJ whole genome shotgun (WGS) entry which is preliminary data.</text>
</comment>
<keyword evidence="2" id="KW-0732">Signal</keyword>
<dbReference type="SUPFAM" id="SSF53474">
    <property type="entry name" value="alpha/beta-Hydrolases"/>
    <property type="match status" value="1"/>
</dbReference>
<sequence>MNRIIVRLARPFAVLAMATFAVPSALAQDAPPLEAYGDLPGIEDMAISRSGDYFAVFTTLRDLRQVLVLDSEQQFVHRFAVGEMKFRGFSFIGDDALLISRSQTVDAGFGFAADRYELTQALVVPLDPARDAAVVFGERPNLMNSVFGNYGIRPSGDGYRGYFGAIENRRNGTAGWSFGHGRPFLYSYDFATGEQRRIAQAPPEGARRDWLVDGEGNVAATFNISNRSGNWDIRNAANRTIAEGVEREGDVGLVGLGPDGTSLIYSEQDQDEGKHHWYSVPLAGGEPQPFLDDISVDRLYWDRDTGQLTGYYSEDEAEDADAKAADGLVMFDPDLQTRARMVLAAFPDRNPRLMDWTPDFSVVLVRTDGNGDPGTWYWVNLAARRADPIGYDRPSIQPEQVGPISTMAYTAQDGLEMEAIVTLPPGREAENLPVIVFPHGGPHAHDEQGFDWWAQAFASRGYAVIQPNFRGSTGYGADFEQAGYGEWGRKMQTDVSDALAALAQQGVVDPARACIVGASYGGYAALAGVTLQQGLYRCAVSVAGIGDIGMMYRTENRESGRNRLFSRSLREELGDSSGWDAISPRKFAAQADAPVLLIHGRDDTVVNFEQSAKMADALKDEGKPYRLVELEGEDHWLSLAATRQQMLSETMAFVQEHNPAD</sequence>
<dbReference type="PANTHER" id="PTHR42776:SF27">
    <property type="entry name" value="DIPEPTIDYL PEPTIDASE FAMILY MEMBER 6"/>
    <property type="match status" value="1"/>
</dbReference>
<feature type="chain" id="PRO_5045059267" evidence="2">
    <location>
        <begin position="28"/>
        <end position="661"/>
    </location>
</feature>
<evidence type="ECO:0000313" key="5">
    <source>
        <dbReference type="Proteomes" id="UP001484535"/>
    </source>
</evidence>
<dbReference type="InterPro" id="IPR029058">
    <property type="entry name" value="AB_hydrolase_fold"/>
</dbReference>
<keyword evidence="5" id="KW-1185">Reference proteome</keyword>
<gene>
    <name evidence="4" type="ORF">ABDJ38_07090</name>
</gene>
<evidence type="ECO:0000256" key="2">
    <source>
        <dbReference type="SAM" id="SignalP"/>
    </source>
</evidence>
<dbReference type="Gene3D" id="2.120.10.30">
    <property type="entry name" value="TolB, C-terminal domain"/>
    <property type="match status" value="1"/>
</dbReference>
<feature type="signal peptide" evidence="2">
    <location>
        <begin position="1"/>
        <end position="27"/>
    </location>
</feature>
<dbReference type="PANTHER" id="PTHR42776">
    <property type="entry name" value="SERINE PEPTIDASE S9 FAMILY MEMBER"/>
    <property type="match status" value="1"/>
</dbReference>
<dbReference type="Pfam" id="PF00326">
    <property type="entry name" value="Peptidase_S9"/>
    <property type="match status" value="1"/>
</dbReference>
<evidence type="ECO:0000313" key="4">
    <source>
        <dbReference type="EMBL" id="MEN7536934.1"/>
    </source>
</evidence>
<name>A0ABV0CVP8_9SPHN</name>
<feature type="domain" description="Peptidase S9 prolyl oligopeptidase catalytic" evidence="3">
    <location>
        <begin position="450"/>
        <end position="657"/>
    </location>
</feature>
<dbReference type="InterPro" id="IPR011042">
    <property type="entry name" value="6-blade_b-propeller_TolB-like"/>
</dbReference>
<dbReference type="Proteomes" id="UP001484535">
    <property type="component" value="Unassembled WGS sequence"/>
</dbReference>
<dbReference type="EMBL" id="JBDLBR010000002">
    <property type="protein sequence ID" value="MEN7536934.1"/>
    <property type="molecule type" value="Genomic_DNA"/>
</dbReference>
<organism evidence="4 5">
    <name type="scientific">Aurantiacibacter flavus</name>
    <dbReference type="NCBI Taxonomy" id="3145232"/>
    <lineage>
        <taxon>Bacteria</taxon>
        <taxon>Pseudomonadati</taxon>
        <taxon>Pseudomonadota</taxon>
        <taxon>Alphaproteobacteria</taxon>
        <taxon>Sphingomonadales</taxon>
        <taxon>Erythrobacteraceae</taxon>
        <taxon>Aurantiacibacter</taxon>
    </lineage>
</organism>
<proteinExistence type="predicted"/>